<evidence type="ECO:0000256" key="2">
    <source>
        <dbReference type="ARBA" id="ARBA00008263"/>
    </source>
</evidence>
<dbReference type="EC" id="5.6.2.2" evidence="8"/>
<dbReference type="Pfam" id="PF03989">
    <property type="entry name" value="DNA_gyraseA_C"/>
    <property type="match status" value="6"/>
</dbReference>
<dbReference type="GO" id="GO:0009330">
    <property type="term" value="C:DNA topoisomerase type II (double strand cut, ATP-hydrolyzing) complex"/>
    <property type="evidence" value="ECO:0007669"/>
    <property type="project" value="TreeGrafter"/>
</dbReference>
<dbReference type="InterPro" id="IPR035516">
    <property type="entry name" value="Gyrase/topoIV_suA_C"/>
</dbReference>
<organism evidence="12 13">
    <name type="scientific">Starkeya nomas</name>
    <dbReference type="NCBI Taxonomy" id="2666134"/>
    <lineage>
        <taxon>Bacteria</taxon>
        <taxon>Pseudomonadati</taxon>
        <taxon>Pseudomonadota</taxon>
        <taxon>Alphaproteobacteria</taxon>
        <taxon>Hyphomicrobiales</taxon>
        <taxon>Xanthobacteraceae</taxon>
        <taxon>Starkeya</taxon>
    </lineage>
</organism>
<dbReference type="GO" id="GO:0005524">
    <property type="term" value="F:ATP binding"/>
    <property type="evidence" value="ECO:0007669"/>
    <property type="project" value="UniProtKB-UniRule"/>
</dbReference>
<keyword evidence="13" id="KW-1185">Reference proteome</keyword>
<dbReference type="GO" id="GO:0006261">
    <property type="term" value="P:DNA-templated DNA replication"/>
    <property type="evidence" value="ECO:0007669"/>
    <property type="project" value="UniProtKB-UniRule"/>
</dbReference>
<dbReference type="SUPFAM" id="SSF101904">
    <property type="entry name" value="GyrA/ParC C-terminal domain-like"/>
    <property type="match status" value="1"/>
</dbReference>
<evidence type="ECO:0000313" key="12">
    <source>
        <dbReference type="EMBL" id="CAA0091431.1"/>
    </source>
</evidence>
<dbReference type="CDD" id="cd00187">
    <property type="entry name" value="TOP4c"/>
    <property type="match status" value="1"/>
</dbReference>
<proteinExistence type="inferred from homology"/>
<evidence type="ECO:0000256" key="1">
    <source>
        <dbReference type="ARBA" id="ARBA00000185"/>
    </source>
</evidence>
<protein>
    <recommendedName>
        <fullName evidence="8">DNA gyrase subunit A</fullName>
        <ecNumber evidence="8">5.6.2.2</ecNumber>
    </recommendedName>
</protein>
<evidence type="ECO:0000256" key="7">
    <source>
        <dbReference type="ARBA" id="ARBA00023235"/>
    </source>
</evidence>
<evidence type="ECO:0000313" key="13">
    <source>
        <dbReference type="Proteomes" id="UP000433050"/>
    </source>
</evidence>
<dbReference type="GO" id="GO:0005694">
    <property type="term" value="C:chromosome"/>
    <property type="evidence" value="ECO:0007669"/>
    <property type="project" value="InterPro"/>
</dbReference>
<dbReference type="InterPro" id="IPR013757">
    <property type="entry name" value="Topo_IIA_A_a_sf"/>
</dbReference>
<dbReference type="InterPro" id="IPR050220">
    <property type="entry name" value="Type_II_DNA_Topoisomerases"/>
</dbReference>
<dbReference type="FunFam" id="1.10.268.10:FF:000001">
    <property type="entry name" value="DNA gyrase subunit A"/>
    <property type="match status" value="1"/>
</dbReference>
<dbReference type="HAMAP" id="MF_01897">
    <property type="entry name" value="GyrA"/>
    <property type="match status" value="1"/>
</dbReference>
<comment type="catalytic activity">
    <reaction evidence="1 8 9">
        <text>ATP-dependent breakage, passage and rejoining of double-stranded DNA.</text>
        <dbReference type="EC" id="5.6.2.2"/>
    </reaction>
</comment>
<dbReference type="InterPro" id="IPR005743">
    <property type="entry name" value="GyrA"/>
</dbReference>
<comment type="subunit">
    <text evidence="8">Heterotetramer, composed of two GyrA and two GyrB chains. In the heterotetramer, GyrA contains the active site tyrosine that forms a transient covalent intermediate with DNA, while GyrB binds cofactors and catalyzes ATP hydrolysis.</text>
</comment>
<dbReference type="InterPro" id="IPR013760">
    <property type="entry name" value="Topo_IIA-like_dom_sf"/>
</dbReference>
<evidence type="ECO:0000256" key="10">
    <source>
        <dbReference type="SAM" id="MobiDB-lite"/>
    </source>
</evidence>
<feature type="region of interest" description="Disordered" evidence="10">
    <location>
        <begin position="906"/>
        <end position="925"/>
    </location>
</feature>
<dbReference type="NCBIfam" id="NF004043">
    <property type="entry name" value="PRK05560.1"/>
    <property type="match status" value="1"/>
</dbReference>
<dbReference type="FunFam" id="3.30.1360.40:FF:000002">
    <property type="entry name" value="DNA gyrase subunit A"/>
    <property type="match status" value="1"/>
</dbReference>
<dbReference type="EMBL" id="CACSAS010000001">
    <property type="protein sequence ID" value="CAA0091431.1"/>
    <property type="molecule type" value="Genomic_DNA"/>
</dbReference>
<feature type="active site" description="O-(5'-phospho-DNA)-tyrosine intermediate" evidence="8 9">
    <location>
        <position position="131"/>
    </location>
</feature>
<evidence type="ECO:0000256" key="3">
    <source>
        <dbReference type="ARBA" id="ARBA00022741"/>
    </source>
</evidence>
<evidence type="ECO:0000259" key="11">
    <source>
        <dbReference type="PROSITE" id="PS52040"/>
    </source>
</evidence>
<keyword evidence="7 8" id="KW-0413">Isomerase</keyword>
<comment type="subcellular location">
    <subcellularLocation>
        <location evidence="8">Cytoplasm</location>
    </subcellularLocation>
</comment>
<comment type="miscellaneous">
    <text evidence="8">Few gyrases are as efficient as E.coli at forming negative supercoils. Not all organisms have 2 type II topoisomerases; in organisms with a single type II topoisomerase this enzyme also has to decatenate newly replicated chromosomes.</text>
</comment>
<comment type="similarity">
    <text evidence="2 8">Belongs to the type II topoisomerase GyrA/ParC subunit family.</text>
</comment>
<keyword evidence="6 8" id="KW-0238">DNA-binding</keyword>
<keyword evidence="4 8" id="KW-0067">ATP-binding</keyword>
<dbReference type="NCBIfam" id="NF004044">
    <property type="entry name" value="PRK05561.1"/>
    <property type="match status" value="1"/>
</dbReference>
<dbReference type="PROSITE" id="PS52040">
    <property type="entry name" value="TOPO_IIA"/>
    <property type="match status" value="1"/>
</dbReference>
<dbReference type="SUPFAM" id="SSF56719">
    <property type="entry name" value="Type II DNA topoisomerase"/>
    <property type="match status" value="1"/>
</dbReference>
<dbReference type="NCBIfam" id="TIGR01063">
    <property type="entry name" value="gyrA"/>
    <property type="match status" value="1"/>
</dbReference>
<dbReference type="Gene3D" id="3.30.1360.40">
    <property type="match status" value="1"/>
</dbReference>
<feature type="domain" description="Topo IIA-type catalytic" evidence="11">
    <location>
        <begin position="43"/>
        <end position="533"/>
    </location>
</feature>
<gene>
    <name evidence="8 12" type="primary">gyrA</name>
    <name evidence="12" type="ORF">STARVERO_01308</name>
</gene>
<dbReference type="PANTHER" id="PTHR43493">
    <property type="entry name" value="DNA GYRASE/TOPOISOMERASE SUBUNIT A"/>
    <property type="match status" value="1"/>
</dbReference>
<dbReference type="AlphaFoldDB" id="A0A5S9NMK0"/>
<dbReference type="Gene3D" id="3.90.199.10">
    <property type="entry name" value="Topoisomerase II, domain 5"/>
    <property type="match status" value="1"/>
</dbReference>
<dbReference type="PANTHER" id="PTHR43493:SF5">
    <property type="entry name" value="DNA GYRASE SUBUNIT A, CHLOROPLASTIC_MITOCHONDRIAL"/>
    <property type="match status" value="1"/>
</dbReference>
<dbReference type="Gene3D" id="1.10.268.10">
    <property type="entry name" value="Topoisomerase, domain 3"/>
    <property type="match status" value="1"/>
</dbReference>
<name>A0A5S9NMK0_9HYPH</name>
<feature type="compositionally biased region" description="Acidic residues" evidence="10">
    <location>
        <begin position="911"/>
        <end position="925"/>
    </location>
</feature>
<evidence type="ECO:0000256" key="5">
    <source>
        <dbReference type="ARBA" id="ARBA00023029"/>
    </source>
</evidence>
<evidence type="ECO:0000256" key="8">
    <source>
        <dbReference type="HAMAP-Rule" id="MF_01897"/>
    </source>
</evidence>
<dbReference type="RefSeq" id="WP_200837715.1">
    <property type="nucleotide sequence ID" value="NZ_CACSAS010000001.1"/>
</dbReference>
<dbReference type="InterPro" id="IPR013758">
    <property type="entry name" value="Topo_IIA_A/C_ab"/>
</dbReference>
<feature type="short sequence motif" description="GyrA-box" evidence="8">
    <location>
        <begin position="560"/>
        <end position="566"/>
    </location>
</feature>
<keyword evidence="8" id="KW-0963">Cytoplasm</keyword>
<dbReference type="GO" id="GO:0034335">
    <property type="term" value="F:DNA negative supercoiling activity"/>
    <property type="evidence" value="ECO:0007669"/>
    <property type="project" value="UniProtKB-ARBA"/>
</dbReference>
<dbReference type="Proteomes" id="UP000433050">
    <property type="component" value="Unassembled WGS sequence"/>
</dbReference>
<evidence type="ECO:0000256" key="6">
    <source>
        <dbReference type="ARBA" id="ARBA00023125"/>
    </source>
</evidence>
<dbReference type="InterPro" id="IPR006691">
    <property type="entry name" value="GyrA/parC_rep"/>
</dbReference>
<sequence length="925" mass="102181">MSDSDTIKPEGGGPSDIRPVSITEELSRSYLDYAMSVIVSRALPDVRDGLKPVHRRILFSMRENNYTPDRPYNKSARVTGDTMGKYHPHGNQAIYDALVRLAQDFSMRLMLVDGQGNFGSIDGDPPAAERYTEVRLAKPAMTLLDDLDKDTVDFQDNYDGREQEPTVLPARFPNLLVNGAGGIAVGMATNIPPHNLGEVVDACLALIDDPALDVEKLLDYIQGPDFPTGALILGRSGIRQAYLTGRGSIVMRSRATIEELRKDRDAIVVTEIPYQVNKATMIERIAELVREKRLEGIAEIRDESSREGLRVVFEIKRDAQADVVLNNLYRMTALQTSFGANMVALNGGKPALMTLHDLLTAFIAFREDVVSRRTKFLLRKARERAHVLVGLAIAVANIDEVIHTIRTSPDPATAREALMTRDWPAMDVAPLIALIDDPRHKLAADNTYRLSAEQARAILDLRLQRLTALGRDEVADELDKIAVEIREYLDILASRERIRAIVKDELITVKAEFGTDRKTEITEAEGDFEDEDLIAREDMVVTVSHAGYVKRVPLSTYRAQRRGGKGRSAMQTRDEDFVTRLFVASTHAPVLFFSSKGQVYKLKVWRLPIAAPQARGKALVNILPLTEDERITSIMALPDEETWSRLQIMFATTGGTVRRNELSDFTNVNRNGKIAMKLEEGEAIADVQLCTVADDVLLTSANGQCIRFPVTEVRVFKGRDSMGVRGIQLEEGDRLISMAIIHHVDATAEERTEYIKRANAVRRAQNGAEAEDVADVADAEVEEAPEEGEAAAAGAASFDQARYVTMSAAEQFILTLSENGYGKRTSSYEYRTTRRGGKGIVAMAVNDRNGPLIASFPVEEADQIMLVTDGGQLIRCPVNGIRIVGRGSQGVIVFNTADDEKVVSVERVNEEEGEGDEDLGEEAAD</sequence>
<keyword evidence="5 8" id="KW-0799">Topoisomerase</keyword>
<dbReference type="Gene3D" id="2.120.10.90">
    <property type="entry name" value="DNA gyrase/topoisomerase IV, subunit A, C-terminal"/>
    <property type="match status" value="1"/>
</dbReference>
<dbReference type="FunFam" id="3.90.199.10:FF:000001">
    <property type="entry name" value="DNA gyrase subunit A"/>
    <property type="match status" value="1"/>
</dbReference>
<dbReference type="Pfam" id="PF00521">
    <property type="entry name" value="DNA_topoisoIV"/>
    <property type="match status" value="1"/>
</dbReference>
<evidence type="ECO:0000256" key="9">
    <source>
        <dbReference type="PROSITE-ProRule" id="PRU01384"/>
    </source>
</evidence>
<dbReference type="GO" id="GO:0003677">
    <property type="term" value="F:DNA binding"/>
    <property type="evidence" value="ECO:0007669"/>
    <property type="project" value="UniProtKB-UniRule"/>
</dbReference>
<reference evidence="12 13" key="1">
    <citation type="submission" date="2019-12" db="EMBL/GenBank/DDBJ databases">
        <authorList>
            <person name="Reyes-Prieto M."/>
        </authorList>
    </citation>
    <scope>NUCLEOTIDE SEQUENCE [LARGE SCALE GENOMIC DNA]</scope>
    <source>
        <strain evidence="12">HF14-78462</strain>
    </source>
</reference>
<dbReference type="InterPro" id="IPR002205">
    <property type="entry name" value="Topo_IIA_dom_A"/>
</dbReference>
<dbReference type="GO" id="GO:0006265">
    <property type="term" value="P:DNA topological change"/>
    <property type="evidence" value="ECO:0007669"/>
    <property type="project" value="UniProtKB-UniRule"/>
</dbReference>
<dbReference type="SMART" id="SM00434">
    <property type="entry name" value="TOP4c"/>
    <property type="match status" value="1"/>
</dbReference>
<dbReference type="GO" id="GO:0005737">
    <property type="term" value="C:cytoplasm"/>
    <property type="evidence" value="ECO:0007669"/>
    <property type="project" value="UniProtKB-SubCell"/>
</dbReference>
<keyword evidence="3 8" id="KW-0547">Nucleotide-binding</keyword>
<accession>A0A5S9NMK0</accession>
<comment type="function">
    <text evidence="8">A type II topoisomerase that negatively supercoils closed circular double-stranded (ds) DNA in an ATP-dependent manner to modulate DNA topology and maintain chromosomes in an underwound state. Negative supercoiling favors strand separation, and DNA replication, transcription, recombination and repair, all of which involve strand separation. Also able to catalyze the interconversion of other topological isomers of dsDNA rings, including catenanes and knotted rings. Type II topoisomerases break and join 2 DNA strands simultaneously in an ATP-dependent manner.</text>
</comment>
<evidence type="ECO:0000256" key="4">
    <source>
        <dbReference type="ARBA" id="ARBA00022840"/>
    </source>
</evidence>
<feature type="region of interest" description="Disordered" evidence="10">
    <location>
        <begin position="1"/>
        <end position="20"/>
    </location>
</feature>